<dbReference type="AlphaFoldDB" id="A0A8D1ZTS4"/>
<dbReference type="Proteomes" id="UP000694725">
    <property type="component" value="Unplaced"/>
</dbReference>
<proteinExistence type="predicted"/>
<accession>A0A8D1ZTS4</accession>
<evidence type="ECO:0000313" key="1">
    <source>
        <dbReference type="Ensembl" id="ENSSSCP00065040770.1"/>
    </source>
</evidence>
<reference evidence="1" key="1">
    <citation type="submission" date="2025-08" db="UniProtKB">
        <authorList>
            <consortium name="Ensembl"/>
        </authorList>
    </citation>
    <scope>IDENTIFICATION</scope>
</reference>
<protein>
    <submittedName>
        <fullName evidence="1">Uncharacterized protein</fullName>
    </submittedName>
</protein>
<organism evidence="1 2">
    <name type="scientific">Sus scrofa</name>
    <name type="common">Pig</name>
    <dbReference type="NCBI Taxonomy" id="9823"/>
    <lineage>
        <taxon>Eukaryota</taxon>
        <taxon>Metazoa</taxon>
        <taxon>Chordata</taxon>
        <taxon>Craniata</taxon>
        <taxon>Vertebrata</taxon>
        <taxon>Euteleostomi</taxon>
        <taxon>Mammalia</taxon>
        <taxon>Eutheria</taxon>
        <taxon>Laurasiatheria</taxon>
        <taxon>Artiodactyla</taxon>
        <taxon>Suina</taxon>
        <taxon>Suidae</taxon>
        <taxon>Sus</taxon>
    </lineage>
</organism>
<sequence>MVPPIFVSASDELKNKTVCEDHELKLHCHESKYLNIYSATYGRRTQERDVCSSEAGRLPPFGTCFYVTVIRMLLERLGLWLPQERRHAMAGTWIRRKVKGRGQPPISGSCLLLPRIPKSCRSSLVAQWFKDSASSLLWLRLLLWCGFYPWLQELLLATDVPKKNPSVVVNLC</sequence>
<dbReference type="Ensembl" id="ENSSSCT00065093159.1">
    <property type="protein sequence ID" value="ENSSSCP00065040770.1"/>
    <property type="gene ID" value="ENSSSCG00065067865.1"/>
</dbReference>
<dbReference type="Gene3D" id="2.60.120.740">
    <property type="match status" value="1"/>
</dbReference>
<dbReference type="InterPro" id="IPR043159">
    <property type="entry name" value="Lectin_gal-bd_sf"/>
</dbReference>
<dbReference type="PANTHER" id="PTHR46780">
    <property type="entry name" value="PROTEIN EVA-1"/>
    <property type="match status" value="1"/>
</dbReference>
<name>A0A8D1ZTS4_PIG</name>
<evidence type="ECO:0000313" key="2">
    <source>
        <dbReference type="Proteomes" id="UP000694725"/>
    </source>
</evidence>